<name>A0A291GX31_9MICO</name>
<keyword evidence="3" id="KW-1185">Reference proteome</keyword>
<accession>A0A291GX31</accession>
<evidence type="ECO:0000313" key="2">
    <source>
        <dbReference type="EMBL" id="ATG54654.1"/>
    </source>
</evidence>
<evidence type="ECO:0000313" key="3">
    <source>
        <dbReference type="Proteomes" id="UP000217889"/>
    </source>
</evidence>
<dbReference type="AlphaFoldDB" id="A0A291GX31"/>
<keyword evidence="1" id="KW-0812">Transmembrane</keyword>
<proteinExistence type="predicted"/>
<dbReference type="RefSeq" id="WP_096799119.1">
    <property type="nucleotide sequence ID" value="NZ_CP023564.1"/>
</dbReference>
<keyword evidence="1" id="KW-0472">Membrane</keyword>
<evidence type="ECO:0008006" key="4">
    <source>
        <dbReference type="Google" id="ProtNLM"/>
    </source>
</evidence>
<feature type="transmembrane region" description="Helical" evidence="1">
    <location>
        <begin position="21"/>
        <end position="44"/>
    </location>
</feature>
<dbReference type="EMBL" id="CP023564">
    <property type="protein sequence ID" value="ATG54654.1"/>
    <property type="molecule type" value="Genomic_DNA"/>
</dbReference>
<feature type="transmembrane region" description="Helical" evidence="1">
    <location>
        <begin position="108"/>
        <end position="132"/>
    </location>
</feature>
<feature type="transmembrane region" description="Helical" evidence="1">
    <location>
        <begin position="144"/>
        <end position="163"/>
    </location>
</feature>
<dbReference type="KEGG" id="bgg:CFK41_07655"/>
<protein>
    <recommendedName>
        <fullName evidence="4">DUF998 domain-containing protein</fullName>
    </recommendedName>
</protein>
<dbReference type="Proteomes" id="UP000217889">
    <property type="component" value="Chromosome"/>
</dbReference>
<feature type="transmembrane region" description="Helical" evidence="1">
    <location>
        <begin position="77"/>
        <end position="101"/>
    </location>
</feature>
<evidence type="ECO:0000256" key="1">
    <source>
        <dbReference type="SAM" id="Phobius"/>
    </source>
</evidence>
<organism evidence="2 3">
    <name type="scientific">Brachybacterium ginsengisoli</name>
    <dbReference type="NCBI Taxonomy" id="1331682"/>
    <lineage>
        <taxon>Bacteria</taxon>
        <taxon>Bacillati</taxon>
        <taxon>Actinomycetota</taxon>
        <taxon>Actinomycetes</taxon>
        <taxon>Micrococcales</taxon>
        <taxon>Dermabacteraceae</taxon>
        <taxon>Brachybacterium</taxon>
    </lineage>
</organism>
<gene>
    <name evidence="2" type="ORF">CFK41_07655</name>
</gene>
<reference evidence="2 3" key="1">
    <citation type="journal article" date="2014" name="Int. J. Syst. Evol. Microbiol.">
        <title>Brachybacterium ginsengisoli sp. nov., isolated from soil of a ginseng field.</title>
        <authorList>
            <person name="Hoang V.A."/>
            <person name="Kim Y.J."/>
            <person name="Nguyen N.L."/>
            <person name="Yang D.C."/>
        </authorList>
    </citation>
    <scope>NUCLEOTIDE SEQUENCE [LARGE SCALE GENOMIC DNA]</scope>
    <source>
        <strain evidence="2 3">DCY80</strain>
    </source>
</reference>
<keyword evidence="1" id="KW-1133">Transmembrane helix</keyword>
<sequence length="173" mass="18043">MTSSPDLSPAALERRIGELELLIVRIVGVVAIGSLAVGAFLPWFTEESPEDGTATIRLGTLVLGAFAESGDLEPEDVLLAVSFGVLDLTTIAAIVCVALAMAGAWRTWWVGSLVIGLLACCLAGAGLLTLIGAANLADGGSGEMFWSAYLVWSLGALISMWVLTTRLARRPGR</sequence>